<accession>A0A6N9VL97</accession>
<evidence type="ECO:0000313" key="2">
    <source>
        <dbReference type="Proteomes" id="UP000471648"/>
    </source>
</evidence>
<protein>
    <submittedName>
        <fullName evidence="1">PaaI family thioesterase</fullName>
    </submittedName>
</protein>
<name>A0A6N9VL97_STRMI</name>
<reference evidence="1 2" key="1">
    <citation type="submission" date="2020-01" db="EMBL/GenBank/DDBJ databases">
        <title>Insect and environment-associated Actinomycetes.</title>
        <authorList>
            <person name="Currrie C."/>
            <person name="Chevrette M."/>
            <person name="Carlson C."/>
            <person name="Stubbendieck R."/>
            <person name="Wendt-Pienkowski E."/>
        </authorList>
    </citation>
    <scope>NUCLEOTIDE SEQUENCE [LARGE SCALE GENOMIC DNA]</scope>
    <source>
        <strain evidence="1 2">SID14438</strain>
    </source>
</reference>
<proteinExistence type="predicted"/>
<dbReference type="EMBL" id="JAAGME010001158">
    <property type="protein sequence ID" value="NEB70811.1"/>
    <property type="molecule type" value="Genomic_DNA"/>
</dbReference>
<dbReference type="Proteomes" id="UP000471648">
    <property type="component" value="Unassembled WGS sequence"/>
</dbReference>
<gene>
    <name evidence="1" type="ORF">G3I39_27690</name>
</gene>
<organism evidence="1 2">
    <name type="scientific">Streptomyces microflavus</name>
    <name type="common">Streptomyces lipmanii</name>
    <dbReference type="NCBI Taxonomy" id="1919"/>
    <lineage>
        <taxon>Bacteria</taxon>
        <taxon>Bacillati</taxon>
        <taxon>Actinomycetota</taxon>
        <taxon>Actinomycetes</taxon>
        <taxon>Kitasatosporales</taxon>
        <taxon>Streptomycetaceae</taxon>
        <taxon>Streptomyces</taxon>
    </lineage>
</organism>
<comment type="caution">
    <text evidence="1">The sequence shown here is derived from an EMBL/GenBank/DDBJ whole genome shotgun (WGS) entry which is preliminary data.</text>
</comment>
<evidence type="ECO:0000313" key="1">
    <source>
        <dbReference type="EMBL" id="NEB70811.1"/>
    </source>
</evidence>
<dbReference type="AlphaFoldDB" id="A0A6N9VL97"/>
<feature type="non-terminal residue" evidence="1">
    <location>
        <position position="1"/>
    </location>
</feature>
<sequence length="45" mass="4734">PLTVTGRQVSVEGPRIRAVGEISAGGRPVVTAEGLFIHKQLPRPS</sequence>